<name>A0A919YVP5_9BACL</name>
<evidence type="ECO:0000256" key="1">
    <source>
        <dbReference type="ARBA" id="ARBA00023015"/>
    </source>
</evidence>
<dbReference type="Gene3D" id="1.10.10.60">
    <property type="entry name" value="Homeodomain-like"/>
    <property type="match status" value="2"/>
</dbReference>
<reference evidence="6" key="1">
    <citation type="submission" date="2021-03" db="EMBL/GenBank/DDBJ databases">
        <title>Antimicrobial resistance genes in bacteria isolated from Japanese honey, and their potential for conferring macrolide and lincosamide resistance in the American foulbrood pathogen Paenibacillus larvae.</title>
        <authorList>
            <person name="Okamoto M."/>
            <person name="Kumagai M."/>
            <person name="Kanamori H."/>
            <person name="Takamatsu D."/>
        </authorList>
    </citation>
    <scope>NUCLEOTIDE SEQUENCE</scope>
    <source>
        <strain evidence="6">J40TS1</strain>
    </source>
</reference>
<sequence>MQHKMKVKWGSLQRKNVMILSVLLLIPVLIVSIVNFSILYTRNISTIESDLTIESEQKLELMRTQLVSMHMLINKQRLNHIFSTRNLIEADEHETFFAITNELKDSMLSTSFFSNISYYNREAGLVYTSTTVKAVSEFFGQISQPSLTRLPYHRSSLELQAAGFHSLQQKGNHIRSIRVRQADGVDGVLFAIPLELLTDAPPASYLLFIVSDKSLSNIWGGKDGISSLITYNDVPIYSSDNAIREAIFNEEFLDGQEDTISSSGPVYTYSQDGIAVKWMLEKKLIMERQLPIILLETLVTFGVITVSFILVLYFTRKSYEPIQQIIRRLSSPANAAHERMIDEFKYINYAIDDLINSKQTLEESSKELHRERYLYKILVNDLTPESSLYEACLAEGIRVDRRWFACLVMDNTVENNDLFDMLRSNEAKAIEKIDFYSIYIEKNKYLFLIASDWQKEELEVWLSELRANEANVVVSNIVEGVNNIRKAYESVSSFNGTFSDESELSPKYPILELMALQEAIETENHNKLEFSIDMIKQAISCNNESMRGAILMATCTIICRGDLEKAKALISELFIADVETTHLVMDSWKSSLLDQETVERVSRRKIPRNLHNIIKYLNDNYTSPNFSIKYMAAEFGTSPSNLSHQFKKATGQTLSNVLDEMRIQQAEKMLAEGEQINNVAKKLGYSTTPVFTEKFKRLRGVTPSVYRNRYQYEVNDSI</sequence>
<accession>A0A919YVP5</accession>
<evidence type="ECO:0000256" key="4">
    <source>
        <dbReference type="SAM" id="Phobius"/>
    </source>
</evidence>
<dbReference type="PROSITE" id="PS01124">
    <property type="entry name" value="HTH_ARAC_FAMILY_2"/>
    <property type="match status" value="1"/>
</dbReference>
<dbReference type="EMBL" id="BOSE01000014">
    <property type="protein sequence ID" value="GIP19349.1"/>
    <property type="molecule type" value="Genomic_DNA"/>
</dbReference>
<dbReference type="AlphaFoldDB" id="A0A919YVP5"/>
<evidence type="ECO:0000256" key="3">
    <source>
        <dbReference type="ARBA" id="ARBA00023163"/>
    </source>
</evidence>
<dbReference type="PANTHER" id="PTHR43280">
    <property type="entry name" value="ARAC-FAMILY TRANSCRIPTIONAL REGULATOR"/>
    <property type="match status" value="1"/>
</dbReference>
<dbReference type="SMART" id="SM00342">
    <property type="entry name" value="HTH_ARAC"/>
    <property type="match status" value="1"/>
</dbReference>
<evidence type="ECO:0000259" key="5">
    <source>
        <dbReference type="PROSITE" id="PS01124"/>
    </source>
</evidence>
<dbReference type="Proteomes" id="UP000683139">
    <property type="component" value="Unassembled WGS sequence"/>
</dbReference>
<feature type="transmembrane region" description="Helical" evidence="4">
    <location>
        <begin position="17"/>
        <end position="40"/>
    </location>
</feature>
<feature type="transmembrane region" description="Helical" evidence="4">
    <location>
        <begin position="292"/>
        <end position="314"/>
    </location>
</feature>
<dbReference type="GO" id="GO:0003700">
    <property type="term" value="F:DNA-binding transcription factor activity"/>
    <property type="evidence" value="ECO:0007669"/>
    <property type="project" value="InterPro"/>
</dbReference>
<evidence type="ECO:0000256" key="2">
    <source>
        <dbReference type="ARBA" id="ARBA00023125"/>
    </source>
</evidence>
<keyword evidence="3" id="KW-0804">Transcription</keyword>
<dbReference type="Pfam" id="PF12833">
    <property type="entry name" value="HTH_18"/>
    <property type="match status" value="1"/>
</dbReference>
<keyword evidence="4" id="KW-0812">Transmembrane</keyword>
<feature type="domain" description="HTH araC/xylS-type" evidence="5">
    <location>
        <begin position="611"/>
        <end position="709"/>
    </location>
</feature>
<comment type="caution">
    <text evidence="6">The sequence shown here is derived from an EMBL/GenBank/DDBJ whole genome shotgun (WGS) entry which is preliminary data.</text>
</comment>
<keyword evidence="7" id="KW-1185">Reference proteome</keyword>
<dbReference type="GO" id="GO:0043565">
    <property type="term" value="F:sequence-specific DNA binding"/>
    <property type="evidence" value="ECO:0007669"/>
    <property type="project" value="InterPro"/>
</dbReference>
<keyword evidence="4" id="KW-1133">Transmembrane helix</keyword>
<dbReference type="PANTHER" id="PTHR43280:SF10">
    <property type="entry name" value="REGULATORY PROTEIN POCR"/>
    <property type="match status" value="1"/>
</dbReference>
<protein>
    <recommendedName>
        <fullName evidence="5">HTH araC/xylS-type domain-containing protein</fullName>
    </recommendedName>
</protein>
<keyword evidence="1" id="KW-0805">Transcription regulation</keyword>
<evidence type="ECO:0000313" key="7">
    <source>
        <dbReference type="Proteomes" id="UP000683139"/>
    </source>
</evidence>
<gene>
    <name evidence="6" type="ORF">J40TS1_49910</name>
</gene>
<evidence type="ECO:0000313" key="6">
    <source>
        <dbReference type="EMBL" id="GIP19349.1"/>
    </source>
</evidence>
<keyword evidence="2" id="KW-0238">DNA-binding</keyword>
<proteinExistence type="predicted"/>
<dbReference type="InterPro" id="IPR009057">
    <property type="entry name" value="Homeodomain-like_sf"/>
</dbReference>
<keyword evidence="4" id="KW-0472">Membrane</keyword>
<dbReference type="RefSeq" id="WP_213519995.1">
    <property type="nucleotide sequence ID" value="NZ_BOSE01000014.1"/>
</dbReference>
<dbReference type="SUPFAM" id="SSF46689">
    <property type="entry name" value="Homeodomain-like"/>
    <property type="match status" value="1"/>
</dbReference>
<dbReference type="InterPro" id="IPR018060">
    <property type="entry name" value="HTH_AraC"/>
</dbReference>
<organism evidence="6 7">
    <name type="scientific">Paenibacillus montaniterrae</name>
    <dbReference type="NCBI Taxonomy" id="429341"/>
    <lineage>
        <taxon>Bacteria</taxon>
        <taxon>Bacillati</taxon>
        <taxon>Bacillota</taxon>
        <taxon>Bacilli</taxon>
        <taxon>Bacillales</taxon>
        <taxon>Paenibacillaceae</taxon>
        <taxon>Paenibacillus</taxon>
    </lineage>
</organism>